<evidence type="ECO:0000256" key="6">
    <source>
        <dbReference type="ARBA" id="ARBA00022670"/>
    </source>
</evidence>
<dbReference type="PRINTS" id="PR00792">
    <property type="entry name" value="PEPSIN"/>
</dbReference>
<evidence type="ECO:0000256" key="12">
    <source>
        <dbReference type="PIRSR" id="PIRSR601461-1"/>
    </source>
</evidence>
<dbReference type="OrthoDB" id="771136at2759"/>
<evidence type="ECO:0000256" key="14">
    <source>
        <dbReference type="SAM" id="SignalP"/>
    </source>
</evidence>
<dbReference type="GO" id="GO:0005576">
    <property type="term" value="C:extracellular region"/>
    <property type="evidence" value="ECO:0007669"/>
    <property type="project" value="UniProtKB-SubCell"/>
</dbReference>
<organism evidence="16 17">
    <name type="scientific">Ogataea philodendri</name>
    <dbReference type="NCBI Taxonomy" id="1378263"/>
    <lineage>
        <taxon>Eukaryota</taxon>
        <taxon>Fungi</taxon>
        <taxon>Dikarya</taxon>
        <taxon>Ascomycota</taxon>
        <taxon>Saccharomycotina</taxon>
        <taxon>Pichiomycetes</taxon>
        <taxon>Pichiales</taxon>
        <taxon>Pichiaceae</taxon>
        <taxon>Ogataea</taxon>
    </lineage>
</organism>
<reference evidence="16" key="1">
    <citation type="journal article" date="2021" name="Open Biol.">
        <title>Shared evolutionary footprints suggest mitochondrial oxidative damage underlies multiple complex I losses in fungi.</title>
        <authorList>
            <person name="Schikora-Tamarit M.A."/>
            <person name="Marcet-Houben M."/>
            <person name="Nosek J."/>
            <person name="Gabaldon T."/>
        </authorList>
    </citation>
    <scope>NUCLEOTIDE SEQUENCE</scope>
    <source>
        <strain evidence="16">CBS6075</strain>
    </source>
</reference>
<dbReference type="RefSeq" id="XP_046064376.1">
    <property type="nucleotide sequence ID" value="XM_046208571.1"/>
</dbReference>
<evidence type="ECO:0000256" key="10">
    <source>
        <dbReference type="ARBA" id="ARBA00023145"/>
    </source>
</evidence>
<dbReference type="Proteomes" id="UP000769157">
    <property type="component" value="Unassembled WGS sequence"/>
</dbReference>
<evidence type="ECO:0000256" key="3">
    <source>
        <dbReference type="ARBA" id="ARBA00007447"/>
    </source>
</evidence>
<reference evidence="16" key="2">
    <citation type="submission" date="2021-01" db="EMBL/GenBank/DDBJ databases">
        <authorList>
            <person name="Schikora-Tamarit M.A."/>
        </authorList>
    </citation>
    <scope>NUCLEOTIDE SEQUENCE</scope>
    <source>
        <strain evidence="16">CBS6075</strain>
    </source>
</reference>
<comment type="similarity">
    <text evidence="3 13">Belongs to the peptidase A1 family.</text>
</comment>
<keyword evidence="6 13" id="KW-0645">Protease</keyword>
<evidence type="ECO:0000259" key="15">
    <source>
        <dbReference type="PROSITE" id="PS51767"/>
    </source>
</evidence>
<dbReference type="GO" id="GO:0004190">
    <property type="term" value="F:aspartic-type endopeptidase activity"/>
    <property type="evidence" value="ECO:0007669"/>
    <property type="project" value="UniProtKB-KW"/>
</dbReference>
<keyword evidence="7 14" id="KW-0732">Signal</keyword>
<dbReference type="InterPro" id="IPR001969">
    <property type="entry name" value="Aspartic_peptidase_AS"/>
</dbReference>
<evidence type="ECO:0000256" key="9">
    <source>
        <dbReference type="ARBA" id="ARBA00022801"/>
    </source>
</evidence>
<evidence type="ECO:0000313" key="17">
    <source>
        <dbReference type="Proteomes" id="UP000769157"/>
    </source>
</evidence>
<dbReference type="PROSITE" id="PS00141">
    <property type="entry name" value="ASP_PROTEASE"/>
    <property type="match status" value="2"/>
</dbReference>
<evidence type="ECO:0000256" key="1">
    <source>
        <dbReference type="ARBA" id="ARBA00001675"/>
    </source>
</evidence>
<comment type="caution">
    <text evidence="16">The sequence shown here is derived from an EMBL/GenBank/DDBJ whole genome shotgun (WGS) entry which is preliminary data.</text>
</comment>
<keyword evidence="9 13" id="KW-0378">Hydrolase</keyword>
<name>A0A9P8PEW4_9ASCO</name>
<evidence type="ECO:0000256" key="2">
    <source>
        <dbReference type="ARBA" id="ARBA00004613"/>
    </source>
</evidence>
<feature type="domain" description="Peptidase A1" evidence="15">
    <location>
        <begin position="66"/>
        <end position="455"/>
    </location>
</feature>
<dbReference type="SUPFAM" id="SSF50630">
    <property type="entry name" value="Acid proteases"/>
    <property type="match status" value="1"/>
</dbReference>
<dbReference type="EC" id="3.4.23.24" evidence="4"/>
<feature type="active site" evidence="12">
    <location>
        <position position="84"/>
    </location>
</feature>
<dbReference type="EMBL" id="JAEUBE010000084">
    <property type="protein sequence ID" value="KAH3671008.1"/>
    <property type="molecule type" value="Genomic_DNA"/>
</dbReference>
<keyword evidence="8 13" id="KW-0064">Aspartyl protease</keyword>
<dbReference type="InterPro" id="IPR021109">
    <property type="entry name" value="Peptidase_aspartic_dom_sf"/>
</dbReference>
<comment type="subcellular location">
    <subcellularLocation>
        <location evidence="2">Secreted</location>
    </subcellularLocation>
</comment>
<dbReference type="Gene3D" id="2.40.70.10">
    <property type="entry name" value="Acid Proteases"/>
    <property type="match status" value="2"/>
</dbReference>
<evidence type="ECO:0000256" key="5">
    <source>
        <dbReference type="ARBA" id="ARBA00022525"/>
    </source>
</evidence>
<dbReference type="PANTHER" id="PTHR47966">
    <property type="entry name" value="BETA-SITE APP-CLEAVING ENZYME, ISOFORM A-RELATED"/>
    <property type="match status" value="1"/>
</dbReference>
<sequence length="567" mass="59056">MKLLPLALLLLPVNANVGTQFVKLEAAISRGDTFKDSVRGAKPYMLEKRADDGSVTMELKNTQSFYEVELGMGSDNQTVGVLLDTGSSDLWVMNSNNSYCSSNSNKKRGLALEKRGRSLQDLRNLNVSPGKAVQRADTTETRTEFFGGNEATSSVAAEATLDCSKYGTFDPDSSNSFHKNGTDFAITYADKTFANGVWGYDDISFGGVTVEDFSFAVADDTDSEMGVFGIGFRELETTYSSNTSETPYIYQNLPFKLVDQGLTNKAAYSVYLNSSDASTGTVLFGAVDHSKYTGTLGLVPIINTAASAGYKNPIQLEITLSAITASDGSGSQASVGVGAAAALFDTGTTLTYAPSDIIEQIAELFQLQYSSSAGAYVTKCSSVEDYTLNFDFQGQVIEAPLSSFLVSLQTNSGSTSSYCALGIFSSGDSSFTLGDSFLQNVYFVADLEDYQLAVAPVNLSASSEDLEAITSGIPSASSVSAYSSTWGVSASALDVDASTSLASITSVASTKAAASTVVSDGSISVSSSTSSSSSSSSGSGSKAEAGTISKSVGAIVFALVVATVVIG</sequence>
<dbReference type="PANTHER" id="PTHR47966:SF65">
    <property type="entry name" value="ASPARTIC-TYPE ENDOPEPTIDASE"/>
    <property type="match status" value="1"/>
</dbReference>
<dbReference type="InterPro" id="IPR033121">
    <property type="entry name" value="PEPTIDASE_A1"/>
</dbReference>
<accession>A0A9P8PEW4</accession>
<feature type="signal peptide" evidence="14">
    <location>
        <begin position="1"/>
        <end position="15"/>
    </location>
</feature>
<dbReference type="AlphaFoldDB" id="A0A9P8PEW4"/>
<dbReference type="InterPro" id="IPR033876">
    <property type="entry name" value="SAP-like"/>
</dbReference>
<evidence type="ECO:0000313" key="16">
    <source>
        <dbReference type="EMBL" id="KAH3671008.1"/>
    </source>
</evidence>
<evidence type="ECO:0000256" key="4">
    <source>
        <dbReference type="ARBA" id="ARBA00013207"/>
    </source>
</evidence>
<proteinExistence type="inferred from homology"/>
<dbReference type="CDD" id="cd05474">
    <property type="entry name" value="SAP_like"/>
    <property type="match status" value="1"/>
</dbReference>
<evidence type="ECO:0000256" key="11">
    <source>
        <dbReference type="ARBA" id="ARBA00023157"/>
    </source>
</evidence>
<feature type="chain" id="PRO_5040268737" description="candidapepsin" evidence="14">
    <location>
        <begin position="16"/>
        <end position="567"/>
    </location>
</feature>
<keyword evidence="11" id="KW-1015">Disulfide bond</keyword>
<dbReference type="Pfam" id="PF00026">
    <property type="entry name" value="Asp"/>
    <property type="match status" value="1"/>
</dbReference>
<evidence type="ECO:0000256" key="8">
    <source>
        <dbReference type="ARBA" id="ARBA00022750"/>
    </source>
</evidence>
<dbReference type="PROSITE" id="PS51767">
    <property type="entry name" value="PEPTIDASE_A1"/>
    <property type="match status" value="1"/>
</dbReference>
<evidence type="ECO:0000256" key="13">
    <source>
        <dbReference type="RuleBase" id="RU000454"/>
    </source>
</evidence>
<dbReference type="GO" id="GO:0006508">
    <property type="term" value="P:proteolysis"/>
    <property type="evidence" value="ECO:0007669"/>
    <property type="project" value="UniProtKB-KW"/>
</dbReference>
<dbReference type="GeneID" id="70232687"/>
<evidence type="ECO:0000256" key="7">
    <source>
        <dbReference type="ARBA" id="ARBA00022729"/>
    </source>
</evidence>
<keyword evidence="10" id="KW-0865">Zymogen</keyword>
<keyword evidence="5" id="KW-0964">Secreted</keyword>
<feature type="active site" evidence="12">
    <location>
        <position position="345"/>
    </location>
</feature>
<comment type="catalytic activity">
    <reaction evidence="1">
        <text>Preferential cleavage at the carboxyl of hydrophobic amino acids, but fails to cleave 15-Leu-|-Tyr-16, 16-Tyr-|-Leu-17 and 24-Phe-|-Phe-25 of insulin B chain. Activates trypsinogen, and degrades keratin.</text>
        <dbReference type="EC" id="3.4.23.24"/>
    </reaction>
</comment>
<dbReference type="InterPro" id="IPR001461">
    <property type="entry name" value="Aspartic_peptidase_A1"/>
</dbReference>
<protein>
    <recommendedName>
        <fullName evidence="4">candidapepsin</fullName>
        <ecNumber evidence="4">3.4.23.24</ecNumber>
    </recommendedName>
</protein>
<gene>
    <name evidence="16" type="ORF">OGAPHI_000719</name>
</gene>
<keyword evidence="17" id="KW-1185">Reference proteome</keyword>